<comment type="caution">
    <text evidence="1">The sequence shown here is derived from an EMBL/GenBank/DDBJ whole genome shotgun (WGS) entry which is preliminary data.</text>
</comment>
<name>A0ABT6JER4_9GAMM</name>
<gene>
    <name evidence="1" type="ORF">QFW80_01395</name>
</gene>
<accession>A0ABT6JER4</accession>
<evidence type="ECO:0000313" key="1">
    <source>
        <dbReference type="EMBL" id="MDH5829173.1"/>
    </source>
</evidence>
<evidence type="ECO:0000313" key="2">
    <source>
        <dbReference type="Proteomes" id="UP001156831"/>
    </source>
</evidence>
<dbReference type="Proteomes" id="UP001156831">
    <property type="component" value="Unassembled WGS sequence"/>
</dbReference>
<dbReference type="RefSeq" id="WP_280599197.1">
    <property type="nucleotide sequence ID" value="NZ_JARXRN010000016.1"/>
</dbReference>
<sequence length="79" mass="8864">MDAPHELKVACAQFIGCRVVRHRSWQASSGSPGIVRLQASWRPEGHCGAAGNMPREARVVRLMMNRRFAWMPRGRYGGT</sequence>
<organism evidence="1 2">
    <name type="scientific">Luteimonas rhizosphaericola</name>
    <dbReference type="NCBI Taxonomy" id="3042024"/>
    <lineage>
        <taxon>Bacteria</taxon>
        <taxon>Pseudomonadati</taxon>
        <taxon>Pseudomonadota</taxon>
        <taxon>Gammaproteobacteria</taxon>
        <taxon>Lysobacterales</taxon>
        <taxon>Lysobacteraceae</taxon>
        <taxon>Luteimonas</taxon>
    </lineage>
</organism>
<dbReference type="EMBL" id="JARXRN010000016">
    <property type="protein sequence ID" value="MDH5829173.1"/>
    <property type="molecule type" value="Genomic_DNA"/>
</dbReference>
<reference evidence="1 2" key="1">
    <citation type="submission" date="2023-04" db="EMBL/GenBank/DDBJ databases">
        <title>Luteimonas sp. M1R5S18.</title>
        <authorList>
            <person name="Sun J.-Q."/>
        </authorList>
    </citation>
    <scope>NUCLEOTIDE SEQUENCE [LARGE SCALE GENOMIC DNA]</scope>
    <source>
        <strain evidence="1 2">M1R5S18</strain>
    </source>
</reference>
<proteinExistence type="predicted"/>
<protein>
    <submittedName>
        <fullName evidence="1">Uncharacterized protein</fullName>
    </submittedName>
</protein>
<keyword evidence="2" id="KW-1185">Reference proteome</keyword>